<sequence length="395" mass="44311">MKRIPIRIISTCFLLAISLFLNAQNYDESKAGVYTVPEALVLENGKKVKGAKDWEAKRRPEVVALFEKHVYGRMPGPPTHFAFRLLREDKQAMAGKAHLKEVEISVGNGVEEAKINVVMFTPAFAKKKVPLFLLINNRSARNTAPERDTLSGFWPAEQVLAAGYGIAAFQVADAAPDNKEHYREGVLRLFPETASAPDGMKAIGAWAWTAGRVLDYLEKDNEVNGKQVIVVGHSRGGKTSLWAAALDPRFAMCISNNSGNTGAKLSRRNFGETVQRINTSFPHWFADNYQAYNGRESDLPVDQHLLLAAIAPRPLYVTNATKDLWADPKGTYLALQLAQPVFNLYPEQSRLPARQPEPDQPYIAKPLGYHNRTGKHDMTYYDWEQFVRFADLYFK</sequence>
<dbReference type="Proteomes" id="UP001501508">
    <property type="component" value="Unassembled WGS sequence"/>
</dbReference>
<comment type="caution">
    <text evidence="6">The sequence shown here is derived from an EMBL/GenBank/DDBJ whole genome shotgun (WGS) entry which is preliminary data.</text>
</comment>
<dbReference type="Gene3D" id="3.40.50.1820">
    <property type="entry name" value="alpha/beta hydrolase"/>
    <property type="match status" value="1"/>
</dbReference>
<evidence type="ECO:0000256" key="3">
    <source>
        <dbReference type="ARBA" id="ARBA00022801"/>
    </source>
</evidence>
<dbReference type="RefSeq" id="WP_345026231.1">
    <property type="nucleotide sequence ID" value="NZ_BAABEY010000001.1"/>
</dbReference>
<keyword evidence="2 4" id="KW-0732">Signal</keyword>
<feature type="chain" id="PRO_5045707491" evidence="4">
    <location>
        <begin position="24"/>
        <end position="395"/>
    </location>
</feature>
<dbReference type="EMBL" id="BAABEY010000001">
    <property type="protein sequence ID" value="GAA4431778.1"/>
    <property type="molecule type" value="Genomic_DNA"/>
</dbReference>
<evidence type="ECO:0000313" key="7">
    <source>
        <dbReference type="Proteomes" id="UP001501508"/>
    </source>
</evidence>
<keyword evidence="3" id="KW-0378">Hydrolase</keyword>
<evidence type="ECO:0000313" key="6">
    <source>
        <dbReference type="EMBL" id="GAA4431778.1"/>
    </source>
</evidence>
<feature type="signal peptide" evidence="4">
    <location>
        <begin position="1"/>
        <end position="23"/>
    </location>
</feature>
<organism evidence="6 7">
    <name type="scientific">Ravibacter arvi</name>
    <dbReference type="NCBI Taxonomy" id="2051041"/>
    <lineage>
        <taxon>Bacteria</taxon>
        <taxon>Pseudomonadati</taxon>
        <taxon>Bacteroidota</taxon>
        <taxon>Cytophagia</taxon>
        <taxon>Cytophagales</taxon>
        <taxon>Spirosomataceae</taxon>
        <taxon>Ravibacter</taxon>
    </lineage>
</organism>
<gene>
    <name evidence="6" type="ORF">GCM10023091_03040</name>
</gene>
<evidence type="ECO:0000259" key="5">
    <source>
        <dbReference type="Pfam" id="PF22244"/>
    </source>
</evidence>
<dbReference type="PANTHER" id="PTHR22946">
    <property type="entry name" value="DIENELACTONE HYDROLASE DOMAIN-CONTAINING PROTEIN-RELATED"/>
    <property type="match status" value="1"/>
</dbReference>
<dbReference type="InterPro" id="IPR029058">
    <property type="entry name" value="AB_hydrolase_fold"/>
</dbReference>
<evidence type="ECO:0000256" key="4">
    <source>
        <dbReference type="SAM" id="SignalP"/>
    </source>
</evidence>
<keyword evidence="7" id="KW-1185">Reference proteome</keyword>
<reference evidence="7" key="1">
    <citation type="journal article" date="2019" name="Int. J. Syst. Evol. Microbiol.">
        <title>The Global Catalogue of Microorganisms (GCM) 10K type strain sequencing project: providing services to taxonomists for standard genome sequencing and annotation.</title>
        <authorList>
            <consortium name="The Broad Institute Genomics Platform"/>
            <consortium name="The Broad Institute Genome Sequencing Center for Infectious Disease"/>
            <person name="Wu L."/>
            <person name="Ma J."/>
        </authorList>
    </citation>
    <scope>NUCLEOTIDE SEQUENCE [LARGE SCALE GENOMIC DNA]</scope>
    <source>
        <strain evidence="7">JCM 31920</strain>
    </source>
</reference>
<name>A0ABP8LP05_9BACT</name>
<feature type="domain" description="4-O-methyl-glucuronoyl methylesterase-like" evidence="5">
    <location>
        <begin position="159"/>
        <end position="343"/>
    </location>
</feature>
<dbReference type="Pfam" id="PF22244">
    <property type="entry name" value="GCE_fung"/>
    <property type="match status" value="1"/>
</dbReference>
<dbReference type="InterPro" id="IPR054579">
    <property type="entry name" value="GCE-like_dom"/>
</dbReference>
<accession>A0ABP8LP05</accession>
<protein>
    <submittedName>
        <fullName evidence="6">Acetylxylan esterase</fullName>
    </submittedName>
</protein>
<dbReference type="SUPFAM" id="SSF53474">
    <property type="entry name" value="alpha/beta-Hydrolases"/>
    <property type="match status" value="1"/>
</dbReference>
<proteinExistence type="predicted"/>
<dbReference type="InterPro" id="IPR050261">
    <property type="entry name" value="FrsA_esterase"/>
</dbReference>
<evidence type="ECO:0000256" key="1">
    <source>
        <dbReference type="ARBA" id="ARBA00022487"/>
    </source>
</evidence>
<keyword evidence="1" id="KW-0719">Serine esterase</keyword>
<evidence type="ECO:0000256" key="2">
    <source>
        <dbReference type="ARBA" id="ARBA00022729"/>
    </source>
</evidence>